<name>A0A392QN89_9FABA</name>
<evidence type="ECO:0000259" key="1">
    <source>
        <dbReference type="Pfam" id="PF17921"/>
    </source>
</evidence>
<proteinExistence type="predicted"/>
<dbReference type="Gene3D" id="1.10.340.70">
    <property type="match status" value="1"/>
</dbReference>
<comment type="caution">
    <text evidence="2">The sequence shown here is derived from an EMBL/GenBank/DDBJ whole genome shotgun (WGS) entry which is preliminary data.</text>
</comment>
<evidence type="ECO:0000313" key="3">
    <source>
        <dbReference type="Proteomes" id="UP000265520"/>
    </source>
</evidence>
<dbReference type="InterPro" id="IPR041588">
    <property type="entry name" value="Integrase_H2C2"/>
</dbReference>
<dbReference type="Proteomes" id="UP000265520">
    <property type="component" value="Unassembled WGS sequence"/>
</dbReference>
<sequence>MTPVFRFLSFGELPEDKKEATKIKRRACAYVILDGKLYRRGFSIPLLKCVEEGRIEYILNEIHEGINGQHIGGRSLARKALRAGFYWPIMQADAKEHVKKCDKCQRHGDMHLPLLASLDLYRPRGLSLGGGWIS</sequence>
<protein>
    <recommendedName>
        <fullName evidence="1">Integrase zinc-binding domain-containing protein</fullName>
    </recommendedName>
</protein>
<dbReference type="PANTHER" id="PTHR48475">
    <property type="entry name" value="RIBONUCLEASE H"/>
    <property type="match status" value="1"/>
</dbReference>
<accession>A0A392QN89</accession>
<organism evidence="2 3">
    <name type="scientific">Trifolium medium</name>
    <dbReference type="NCBI Taxonomy" id="97028"/>
    <lineage>
        <taxon>Eukaryota</taxon>
        <taxon>Viridiplantae</taxon>
        <taxon>Streptophyta</taxon>
        <taxon>Embryophyta</taxon>
        <taxon>Tracheophyta</taxon>
        <taxon>Spermatophyta</taxon>
        <taxon>Magnoliopsida</taxon>
        <taxon>eudicotyledons</taxon>
        <taxon>Gunneridae</taxon>
        <taxon>Pentapetalae</taxon>
        <taxon>rosids</taxon>
        <taxon>fabids</taxon>
        <taxon>Fabales</taxon>
        <taxon>Fabaceae</taxon>
        <taxon>Papilionoideae</taxon>
        <taxon>50 kb inversion clade</taxon>
        <taxon>NPAAA clade</taxon>
        <taxon>Hologalegina</taxon>
        <taxon>IRL clade</taxon>
        <taxon>Trifolieae</taxon>
        <taxon>Trifolium</taxon>
    </lineage>
</organism>
<reference evidence="2 3" key="1">
    <citation type="journal article" date="2018" name="Front. Plant Sci.">
        <title>Red Clover (Trifolium pratense) and Zigzag Clover (T. medium) - A Picture of Genomic Similarities and Differences.</title>
        <authorList>
            <person name="Dluhosova J."/>
            <person name="Istvanek J."/>
            <person name="Nedelnik J."/>
            <person name="Repkova J."/>
        </authorList>
    </citation>
    <scope>NUCLEOTIDE SEQUENCE [LARGE SCALE GENOMIC DNA]</scope>
    <source>
        <strain evidence="3">cv. 10/8</strain>
        <tissue evidence="2">Leaf</tissue>
    </source>
</reference>
<dbReference type="Pfam" id="PF17921">
    <property type="entry name" value="Integrase_H2C2"/>
    <property type="match status" value="1"/>
</dbReference>
<dbReference type="PANTHER" id="PTHR48475:SF2">
    <property type="entry name" value="RIBONUCLEASE H"/>
    <property type="match status" value="1"/>
</dbReference>
<dbReference type="EMBL" id="LXQA010149869">
    <property type="protein sequence ID" value="MCI25863.1"/>
    <property type="molecule type" value="Genomic_DNA"/>
</dbReference>
<keyword evidence="3" id="KW-1185">Reference proteome</keyword>
<dbReference type="AlphaFoldDB" id="A0A392QN89"/>
<evidence type="ECO:0000313" key="2">
    <source>
        <dbReference type="EMBL" id="MCI25863.1"/>
    </source>
</evidence>
<feature type="domain" description="Integrase zinc-binding" evidence="1">
    <location>
        <begin position="54"/>
        <end position="107"/>
    </location>
</feature>